<gene>
    <name evidence="2" type="ORF">O9Z63_06965</name>
</gene>
<protein>
    <submittedName>
        <fullName evidence="2">Uncharacterized protein</fullName>
    </submittedName>
</protein>
<name>A0ABY7PSV8_9BACT</name>
<sequence length="116" mass="12724">MTTTLLRLQQLRAELDTSAESGDFGPTILFTIRRELLLYLQQVPQWVLLAGAPTLAPRVEASVRQLLAPASFPARSRELQLSEARQALSLLEELQTPPSLLPGAGLPVPARGRQRS</sequence>
<feature type="region of interest" description="Disordered" evidence="1">
    <location>
        <begin position="97"/>
        <end position="116"/>
    </location>
</feature>
<accession>A0ABY7PSV8</accession>
<reference evidence="2 3" key="1">
    <citation type="journal article" date="2011" name="Int. J. Syst. Evol. Microbiol.">
        <title>Hymenobacter yonginensis sp. nov., isolated from a mesotrophic artificial lake.</title>
        <authorList>
            <person name="Joung Y."/>
            <person name="Cho S.H."/>
            <person name="Kim H."/>
            <person name="Kim S.B."/>
            <person name="Joh K."/>
        </authorList>
    </citation>
    <scope>NUCLEOTIDE SEQUENCE [LARGE SCALE GENOMIC DNA]</scope>
    <source>
        <strain evidence="2 3">KCTC 22745</strain>
    </source>
</reference>
<organism evidence="2 3">
    <name type="scientific">Hymenobacter yonginensis</name>
    <dbReference type="NCBI Taxonomy" id="748197"/>
    <lineage>
        <taxon>Bacteria</taxon>
        <taxon>Pseudomonadati</taxon>
        <taxon>Bacteroidota</taxon>
        <taxon>Cytophagia</taxon>
        <taxon>Cytophagales</taxon>
        <taxon>Hymenobacteraceae</taxon>
        <taxon>Hymenobacter</taxon>
    </lineage>
</organism>
<evidence type="ECO:0000313" key="3">
    <source>
        <dbReference type="Proteomes" id="UP001211872"/>
    </source>
</evidence>
<dbReference type="Proteomes" id="UP001211872">
    <property type="component" value="Chromosome"/>
</dbReference>
<keyword evidence="3" id="KW-1185">Reference proteome</keyword>
<evidence type="ECO:0000313" key="2">
    <source>
        <dbReference type="EMBL" id="WBO85986.1"/>
    </source>
</evidence>
<dbReference type="RefSeq" id="WP_270128587.1">
    <property type="nucleotide sequence ID" value="NZ_CP115396.1"/>
</dbReference>
<proteinExistence type="predicted"/>
<evidence type="ECO:0000256" key="1">
    <source>
        <dbReference type="SAM" id="MobiDB-lite"/>
    </source>
</evidence>
<dbReference type="EMBL" id="CP115396">
    <property type="protein sequence ID" value="WBO85986.1"/>
    <property type="molecule type" value="Genomic_DNA"/>
</dbReference>